<dbReference type="SUPFAM" id="SSF56784">
    <property type="entry name" value="HAD-like"/>
    <property type="match status" value="1"/>
</dbReference>
<dbReference type="SFLD" id="SFLDG01129">
    <property type="entry name" value="C1.5:_HAD__Beta-PGM__Phosphata"/>
    <property type="match status" value="1"/>
</dbReference>
<dbReference type="RefSeq" id="WP_106777272.1">
    <property type="nucleotide sequence ID" value="NZ_JBGGGQ010000003.1"/>
</dbReference>
<name>A0A2P7PYJ5_9FIRM</name>
<protein>
    <submittedName>
        <fullName evidence="1">HAD family hydrolase</fullName>
    </submittedName>
</protein>
<organism evidence="1 2">
    <name type="scientific">Peptostreptococcus russellii</name>
    <dbReference type="NCBI Taxonomy" id="215200"/>
    <lineage>
        <taxon>Bacteria</taxon>
        <taxon>Bacillati</taxon>
        <taxon>Bacillota</taxon>
        <taxon>Clostridia</taxon>
        <taxon>Peptostreptococcales</taxon>
        <taxon>Peptostreptococcaceae</taxon>
        <taxon>Peptostreptococcus</taxon>
    </lineage>
</organism>
<dbReference type="InterPro" id="IPR041492">
    <property type="entry name" value="HAD_2"/>
</dbReference>
<dbReference type="NCBIfam" id="TIGR01509">
    <property type="entry name" value="HAD-SF-IA-v3"/>
    <property type="match status" value="1"/>
</dbReference>
<dbReference type="GO" id="GO:0050308">
    <property type="term" value="F:sugar-phosphatase activity"/>
    <property type="evidence" value="ECO:0007669"/>
    <property type="project" value="TreeGrafter"/>
</dbReference>
<dbReference type="PANTHER" id="PTHR43481:SF4">
    <property type="entry name" value="GLYCEROL-1-PHOSPHATE PHOSPHOHYDROLASE 1-RELATED"/>
    <property type="match status" value="1"/>
</dbReference>
<dbReference type="InterPro" id="IPR051806">
    <property type="entry name" value="HAD-like_SPP"/>
</dbReference>
<keyword evidence="1" id="KW-0378">Hydrolase</keyword>
<dbReference type="Pfam" id="PF13419">
    <property type="entry name" value="HAD_2"/>
    <property type="match status" value="1"/>
</dbReference>
<proteinExistence type="predicted"/>
<dbReference type="CDD" id="cd07505">
    <property type="entry name" value="HAD_BPGM-like"/>
    <property type="match status" value="1"/>
</dbReference>
<dbReference type="OrthoDB" id="9797743at2"/>
<dbReference type="InterPro" id="IPR023214">
    <property type="entry name" value="HAD_sf"/>
</dbReference>
<dbReference type="InterPro" id="IPR036412">
    <property type="entry name" value="HAD-like_sf"/>
</dbReference>
<dbReference type="PANTHER" id="PTHR43481">
    <property type="entry name" value="FRUCTOSE-1-PHOSPHATE PHOSPHATASE"/>
    <property type="match status" value="1"/>
</dbReference>
<reference evidence="1" key="1">
    <citation type="thesis" date="2015" institute="Rutgers" country="The State University of New Jersey, 14 College Farm Rd., New Brunswick, NJ, USA">
        <title>Ammonia toxicity in bacteria and its implications for treatment of and resource recovery from highly nitrogenous organic wastes.</title>
        <authorList>
            <person name="Luther A.K."/>
        </authorList>
    </citation>
    <scope>NUCLEOTIDE SEQUENCE</scope>
    <source>
        <strain evidence="1">RT-10B</strain>
    </source>
</reference>
<dbReference type="AlphaFoldDB" id="A0A2P7PYJ5"/>
<dbReference type="InterPro" id="IPR023198">
    <property type="entry name" value="PGP-like_dom2"/>
</dbReference>
<dbReference type="EMBL" id="JYGE01000007">
    <property type="protein sequence ID" value="PSJ30784.1"/>
    <property type="molecule type" value="Genomic_DNA"/>
</dbReference>
<dbReference type="Gene3D" id="3.40.50.1000">
    <property type="entry name" value="HAD superfamily/HAD-like"/>
    <property type="match status" value="1"/>
</dbReference>
<comment type="caution">
    <text evidence="1">The sequence shown here is derived from an EMBL/GenBank/DDBJ whole genome shotgun (WGS) entry which is preliminary data.</text>
</comment>
<dbReference type="InterPro" id="IPR006439">
    <property type="entry name" value="HAD-SF_hydro_IA"/>
</dbReference>
<dbReference type="PRINTS" id="PR00413">
    <property type="entry name" value="HADHALOGNASE"/>
</dbReference>
<keyword evidence="2" id="KW-1185">Reference proteome</keyword>
<dbReference type="Gene3D" id="1.10.150.240">
    <property type="entry name" value="Putative phosphatase, domain 2"/>
    <property type="match status" value="1"/>
</dbReference>
<dbReference type="NCBIfam" id="TIGR01549">
    <property type="entry name" value="HAD-SF-IA-v1"/>
    <property type="match status" value="1"/>
</dbReference>
<evidence type="ECO:0000313" key="1">
    <source>
        <dbReference type="EMBL" id="PSJ30784.1"/>
    </source>
</evidence>
<dbReference type="SFLD" id="SFLDS00003">
    <property type="entry name" value="Haloacid_Dehalogenase"/>
    <property type="match status" value="1"/>
</dbReference>
<dbReference type="Proteomes" id="UP000241434">
    <property type="component" value="Unassembled WGS sequence"/>
</dbReference>
<accession>A0A2P7PYJ5</accession>
<dbReference type="SFLD" id="SFLDG01135">
    <property type="entry name" value="C1.5.6:_HAD__Beta-PGM__Phospha"/>
    <property type="match status" value="1"/>
</dbReference>
<evidence type="ECO:0000313" key="2">
    <source>
        <dbReference type="Proteomes" id="UP000241434"/>
    </source>
</evidence>
<sequence>MKKIKGVIFDVDGVIFDTERISSEFWTKTMKKHGYHMDNEIYSQVMGRNAEGVISGLEEIYKDPNIDFRAISKEKVADMVEYLDTGDIPVKTGVFEIIDYLEKNDYKRAVATSTRKERAKKRLEKEGIYKHMHAFMYGDEVTHSKPNPEIFLRAAEKINLKPEECLVIEDSPAGVEAASRGGFVCINVVDMKQPTEEMKRDTVAIYDDLFGVIDWLEENNK</sequence>
<gene>
    <name evidence="1" type="ORF">UF10_07905</name>
</gene>